<protein>
    <submittedName>
        <fullName evidence="1">Putative secreted protein</fullName>
    </submittedName>
</protein>
<evidence type="ECO:0000313" key="1">
    <source>
        <dbReference type="EMBL" id="MOY41233.1"/>
    </source>
</evidence>
<name>A0A4D5RVH0_IXOSC</name>
<proteinExistence type="predicted"/>
<dbReference type="AlphaFoldDB" id="A0A4D5RVH0"/>
<sequence length="86" mass="9936">MLRAVCWHSLYLFPLLFLFFFSIATCFATTPFYLGVECPRFSSSFRSLCSARSFWACVDEAPFARRLCWLRSLEPLPQLPPKDSTA</sequence>
<organism evidence="1">
    <name type="scientific">Ixodes scapularis</name>
    <name type="common">Black-legged tick</name>
    <name type="synonym">Deer tick</name>
    <dbReference type="NCBI Taxonomy" id="6945"/>
    <lineage>
        <taxon>Eukaryota</taxon>
        <taxon>Metazoa</taxon>
        <taxon>Ecdysozoa</taxon>
        <taxon>Arthropoda</taxon>
        <taxon>Chelicerata</taxon>
        <taxon>Arachnida</taxon>
        <taxon>Acari</taxon>
        <taxon>Parasitiformes</taxon>
        <taxon>Ixodida</taxon>
        <taxon>Ixodoidea</taxon>
        <taxon>Ixodidae</taxon>
        <taxon>Ixodinae</taxon>
        <taxon>Ixodes</taxon>
    </lineage>
</organism>
<dbReference type="EMBL" id="GHJT01007262">
    <property type="protein sequence ID" value="MOY41233.1"/>
    <property type="molecule type" value="Transcribed_RNA"/>
</dbReference>
<accession>A0A4D5RVH0</accession>
<reference evidence="1" key="1">
    <citation type="submission" date="2019-04" db="EMBL/GenBank/DDBJ databases">
        <title>An insight into the mialome of Ixodes scapularis.</title>
        <authorList>
            <person name="Ribeiro J.M."/>
            <person name="Mather T.N."/>
            <person name="Karim S."/>
        </authorList>
    </citation>
    <scope>NUCLEOTIDE SEQUENCE</scope>
</reference>